<dbReference type="Proteomes" id="UP000078397">
    <property type="component" value="Unassembled WGS sequence"/>
</dbReference>
<keyword evidence="3" id="KW-1185">Reference proteome</keyword>
<dbReference type="RefSeq" id="XP_022285190.1">
    <property type="nucleotide sequence ID" value="XM_022429778.1"/>
</dbReference>
<name>A0A219AQ23_METCM</name>
<evidence type="ECO:0000313" key="2">
    <source>
        <dbReference type="EMBL" id="OWT42709.1"/>
    </source>
</evidence>
<proteinExistence type="predicted"/>
<evidence type="ECO:0000256" key="1">
    <source>
        <dbReference type="SAM" id="MobiDB-lite"/>
    </source>
</evidence>
<dbReference type="KEGG" id="pchm:VFPPC_18122"/>
<accession>A0A219AQ23</accession>
<gene>
    <name evidence="2" type="ORF">VFPPC_18122</name>
</gene>
<dbReference type="EMBL" id="LSBJ02000007">
    <property type="protein sequence ID" value="OWT42709.1"/>
    <property type="molecule type" value="Genomic_DNA"/>
</dbReference>
<sequence>MTSSCRFPILNQAMTFQTEAGCGGCFVPILCASPPRPHHIFTRVPQNRDDMASNGPRNTEHHEYHQRHKNETKSLCSCITGVAVTGYNLMGEPAWLRLAWRP</sequence>
<organism evidence="2 3">
    <name type="scientific">Pochonia chlamydosporia 170</name>
    <dbReference type="NCBI Taxonomy" id="1380566"/>
    <lineage>
        <taxon>Eukaryota</taxon>
        <taxon>Fungi</taxon>
        <taxon>Dikarya</taxon>
        <taxon>Ascomycota</taxon>
        <taxon>Pezizomycotina</taxon>
        <taxon>Sordariomycetes</taxon>
        <taxon>Hypocreomycetidae</taxon>
        <taxon>Hypocreales</taxon>
        <taxon>Clavicipitaceae</taxon>
        <taxon>Pochonia</taxon>
    </lineage>
</organism>
<protein>
    <submittedName>
        <fullName evidence="2">Uncharacterized protein</fullName>
    </submittedName>
</protein>
<evidence type="ECO:0000313" key="3">
    <source>
        <dbReference type="Proteomes" id="UP000078397"/>
    </source>
</evidence>
<dbReference type="GeneID" id="33936987"/>
<dbReference type="AlphaFoldDB" id="A0A219AQ23"/>
<comment type="caution">
    <text evidence="2">The sequence shown here is derived from an EMBL/GenBank/DDBJ whole genome shotgun (WGS) entry which is preliminary data.</text>
</comment>
<reference evidence="2 3" key="1">
    <citation type="journal article" date="2016" name="PLoS Pathog.">
        <title>Biosynthesis of antibiotic leucinostatins in bio-control fungus Purpureocillium lilacinum and their inhibition on phytophthora revealed by genome mining.</title>
        <authorList>
            <person name="Wang G."/>
            <person name="Liu Z."/>
            <person name="Lin R."/>
            <person name="Li E."/>
            <person name="Mao Z."/>
            <person name="Ling J."/>
            <person name="Yang Y."/>
            <person name="Yin W.B."/>
            <person name="Xie B."/>
        </authorList>
    </citation>
    <scope>NUCLEOTIDE SEQUENCE [LARGE SCALE GENOMIC DNA]</scope>
    <source>
        <strain evidence="2">170</strain>
    </source>
</reference>
<feature type="region of interest" description="Disordered" evidence="1">
    <location>
        <begin position="42"/>
        <end position="68"/>
    </location>
</feature>